<dbReference type="Proteomes" id="UP000053370">
    <property type="component" value="Unassembled WGS sequence"/>
</dbReference>
<organism evidence="2">
    <name type="scientific">Flexilinea flocculi</name>
    <dbReference type="NCBI Taxonomy" id="1678840"/>
    <lineage>
        <taxon>Bacteria</taxon>
        <taxon>Bacillati</taxon>
        <taxon>Chloroflexota</taxon>
        <taxon>Anaerolineae</taxon>
        <taxon>Anaerolineales</taxon>
        <taxon>Anaerolineaceae</taxon>
        <taxon>Flexilinea</taxon>
    </lineage>
</organism>
<dbReference type="EMBL" id="DF968181">
    <property type="protein sequence ID" value="GAP40302.1"/>
    <property type="molecule type" value="Genomic_DNA"/>
</dbReference>
<keyword evidence="1" id="KW-1133">Transmembrane helix</keyword>
<keyword evidence="3" id="KW-1185">Reference proteome</keyword>
<proteinExistence type="predicted"/>
<feature type="transmembrane region" description="Helical" evidence="1">
    <location>
        <begin position="400"/>
        <end position="418"/>
    </location>
</feature>
<dbReference type="RefSeq" id="WP_062279467.1">
    <property type="nucleotide sequence ID" value="NZ_DF968181.1"/>
</dbReference>
<keyword evidence="1" id="KW-0472">Membrane</keyword>
<protein>
    <submittedName>
        <fullName evidence="2">Uncharacterized protein</fullName>
    </submittedName>
</protein>
<dbReference type="AlphaFoldDB" id="A0A0S7BRJ8"/>
<dbReference type="STRING" id="1678840.ATC1_13274"/>
<evidence type="ECO:0000313" key="3">
    <source>
        <dbReference type="Proteomes" id="UP000053370"/>
    </source>
</evidence>
<reference evidence="2" key="1">
    <citation type="journal article" date="2015" name="Genome Announc.">
        <title>Draft Genome Sequence of Anaerolineae Strain TC1, a Novel Isolate from a Methanogenic Wastewater Treatment System.</title>
        <authorList>
            <person name="Matsuura N."/>
            <person name="Tourlousse D.M."/>
            <person name="Sun L."/>
            <person name="Toyonaga M."/>
            <person name="Kuroda K."/>
            <person name="Ohashi A."/>
            <person name="Cruz R."/>
            <person name="Yamaguchi T."/>
            <person name="Sekiguchi Y."/>
        </authorList>
    </citation>
    <scope>NUCLEOTIDE SEQUENCE [LARGE SCALE GENOMIC DNA]</scope>
    <source>
        <strain evidence="2">TC1</strain>
    </source>
</reference>
<name>A0A0S7BRJ8_9CHLR</name>
<keyword evidence="1" id="KW-0812">Transmembrane</keyword>
<evidence type="ECO:0000313" key="2">
    <source>
        <dbReference type="EMBL" id="GAP40302.1"/>
    </source>
</evidence>
<accession>A0A0S7BRJ8</accession>
<sequence>MKRIICTLIFLIGLFVFWGTFYPIQTFAEDLTNQNNAVRYYLGSPVNTGWDDGYSETNKIEYKDPHFGWILGKFFVSGYTRETKDDKDNPVFLKNPADKVTLWFNLEQDMDMLNNDSTLSIAEDQNGFDEYFGITKTNFGRGTLITRHTDYQNLPGNPVLYTDFLAAKTSLLSDTEVELFEEGDYEIALNYEIKKSPMAIAGHSILPTYTNYRIFFSFSVRNGNCMIYPLDVITNSELMNSSITEDGFFLDLAKSRYLDINIKKEVLNDSADGLTEEVRFNIPAKDGDQYTEEGIYTITVKNRYTNETTTKKIYVGTNNVLKALVTSNLSLNEIKEQLAAGAQVADDGSIIPPQIVPPTVTTTDAQTVSAKVTQSPIYERTTQLKTDFQPDSEKRLRNRVIWSIVILVPVCVLCIFFIRKRNGLKKDLSNDITIVEDTVNETMINDLSNDEKEEFDK</sequence>
<gene>
    <name evidence="2" type="ORF">ATC1_13274</name>
</gene>
<dbReference type="OrthoDB" id="3196529at2"/>
<evidence type="ECO:0000256" key="1">
    <source>
        <dbReference type="SAM" id="Phobius"/>
    </source>
</evidence>